<dbReference type="EMBL" id="KV922132">
    <property type="protein sequence ID" value="ORE01466.1"/>
    <property type="molecule type" value="Genomic_DNA"/>
</dbReference>
<protein>
    <submittedName>
        <fullName evidence="1">Uncharacterized protein</fullName>
    </submittedName>
</protein>
<reference evidence="1" key="1">
    <citation type="journal article" date="2016" name="Proc. Natl. Acad. Sci. U.S.A.">
        <title>Lipid metabolic changes in an early divergent fungus govern the establishment of a mutualistic symbiosis with endobacteria.</title>
        <authorList>
            <person name="Lastovetsky O.A."/>
            <person name="Gaspar M.L."/>
            <person name="Mondo S.J."/>
            <person name="LaButti K.M."/>
            <person name="Sandor L."/>
            <person name="Grigoriev I.V."/>
            <person name="Henry S.A."/>
            <person name="Pawlowska T.E."/>
        </authorList>
    </citation>
    <scope>NUCLEOTIDE SEQUENCE [LARGE SCALE GENOMIC DNA]</scope>
    <source>
        <strain evidence="1">ATCC 52814</strain>
    </source>
</reference>
<name>A0A1X0QNZ1_RHIZD</name>
<accession>A0A1X0QNZ1</accession>
<dbReference type="VEuPathDB" id="FungiDB:BCV72DRAFT_321409"/>
<gene>
    <name evidence="1" type="ORF">BCV72DRAFT_321409</name>
</gene>
<organism evidence="1">
    <name type="scientific">Rhizopus microsporus var. microsporus</name>
    <dbReference type="NCBI Taxonomy" id="86635"/>
    <lineage>
        <taxon>Eukaryota</taxon>
        <taxon>Fungi</taxon>
        <taxon>Fungi incertae sedis</taxon>
        <taxon>Mucoromycota</taxon>
        <taxon>Mucoromycotina</taxon>
        <taxon>Mucoromycetes</taxon>
        <taxon>Mucorales</taxon>
        <taxon>Mucorineae</taxon>
        <taxon>Rhizopodaceae</taxon>
        <taxon>Rhizopus</taxon>
    </lineage>
</organism>
<sequence>LFGGKPQYCPKHSMQQLTKKHVIDCLNMYRCLFMSETMKDPLSFPMGMLPTRPSIPYDFAFSWSQQWSIICTILHEFDQLRHSQVIPFKHPHGQKLLSWLDRFLQPSH</sequence>
<evidence type="ECO:0000313" key="1">
    <source>
        <dbReference type="EMBL" id="ORE01466.1"/>
    </source>
</evidence>
<dbReference type="AlphaFoldDB" id="A0A1X0QNZ1"/>
<feature type="non-terminal residue" evidence="1">
    <location>
        <position position="1"/>
    </location>
</feature>
<proteinExistence type="predicted"/>
<dbReference type="OrthoDB" id="2277247at2759"/>
<dbReference type="Proteomes" id="UP000242414">
    <property type="component" value="Unassembled WGS sequence"/>
</dbReference>